<feature type="transmembrane region" description="Helical" evidence="1">
    <location>
        <begin position="175"/>
        <end position="195"/>
    </location>
</feature>
<dbReference type="EMBL" id="FUYA01000004">
    <property type="protein sequence ID" value="SKA72277.1"/>
    <property type="molecule type" value="Genomic_DNA"/>
</dbReference>
<name>A0A1T4W4Z4_9BACT</name>
<feature type="transmembrane region" description="Helical" evidence="1">
    <location>
        <begin position="141"/>
        <end position="163"/>
    </location>
</feature>
<proteinExistence type="predicted"/>
<feature type="transmembrane region" description="Helical" evidence="1">
    <location>
        <begin position="21"/>
        <end position="40"/>
    </location>
</feature>
<evidence type="ECO:0000313" key="3">
    <source>
        <dbReference type="Proteomes" id="UP000189733"/>
    </source>
</evidence>
<keyword evidence="1" id="KW-1133">Transmembrane helix</keyword>
<sequence>MLRHLPQCPLARGNGFFRNTLLLLASISAVCVLADIWFYFLKDYAVWIRIISAFVLLFAGIPIASLYAHSFNRTTLRFGCVRDWLRWVFFVPLALVLGLILSLPIWLVFSHLPLWRLLSAILHALGTCCLLHELAPRNRRLVLGAFALILLANAAHSFIHPYPPRPMDFAEMEQFHSFALQALTACVSFAIAIFLDKKKPPQDIPQGPNGES</sequence>
<evidence type="ECO:0000313" key="2">
    <source>
        <dbReference type="EMBL" id="SKA72277.1"/>
    </source>
</evidence>
<keyword evidence="1" id="KW-0472">Membrane</keyword>
<dbReference type="Proteomes" id="UP000189733">
    <property type="component" value="Unassembled WGS sequence"/>
</dbReference>
<feature type="transmembrane region" description="Helical" evidence="1">
    <location>
        <begin position="87"/>
        <end position="109"/>
    </location>
</feature>
<feature type="transmembrane region" description="Helical" evidence="1">
    <location>
        <begin position="115"/>
        <end position="134"/>
    </location>
</feature>
<accession>A0A1T4W4Z4</accession>
<gene>
    <name evidence="2" type="ORF">SAMN02745702_01634</name>
</gene>
<keyword evidence="3" id="KW-1185">Reference proteome</keyword>
<evidence type="ECO:0000256" key="1">
    <source>
        <dbReference type="SAM" id="Phobius"/>
    </source>
</evidence>
<organism evidence="2 3">
    <name type="scientific">Desulfobaculum bizertense DSM 18034</name>
    <dbReference type="NCBI Taxonomy" id="1121442"/>
    <lineage>
        <taxon>Bacteria</taxon>
        <taxon>Pseudomonadati</taxon>
        <taxon>Thermodesulfobacteriota</taxon>
        <taxon>Desulfovibrionia</taxon>
        <taxon>Desulfovibrionales</taxon>
        <taxon>Desulfovibrionaceae</taxon>
        <taxon>Desulfobaculum</taxon>
    </lineage>
</organism>
<dbReference type="AlphaFoldDB" id="A0A1T4W4Z4"/>
<keyword evidence="1" id="KW-0812">Transmembrane</keyword>
<reference evidence="2 3" key="1">
    <citation type="submission" date="2017-02" db="EMBL/GenBank/DDBJ databases">
        <authorList>
            <person name="Peterson S.W."/>
        </authorList>
    </citation>
    <scope>NUCLEOTIDE SEQUENCE [LARGE SCALE GENOMIC DNA]</scope>
    <source>
        <strain evidence="2 3">DSM 18034</strain>
    </source>
</reference>
<dbReference type="RefSeq" id="WP_078684902.1">
    <property type="nucleotide sequence ID" value="NZ_FUYA01000004.1"/>
</dbReference>
<feature type="transmembrane region" description="Helical" evidence="1">
    <location>
        <begin position="46"/>
        <end position="67"/>
    </location>
</feature>
<protein>
    <submittedName>
        <fullName evidence="2">Uncharacterized protein</fullName>
    </submittedName>
</protein>